<sequence length="94" mass="10605">MAKTVLQIAIDEEDLPIFESLFEKFEVESSVIEEKTKPLFTIAVEDIQSVALERLGRTLSDDELLTAKKGLEWGLLTDIDAVYSAIFDEVIENK</sequence>
<gene>
    <name evidence="1" type="ORF">NCTC11545_00495</name>
</gene>
<dbReference type="AlphaFoldDB" id="A0A2X2UUX3"/>
<evidence type="ECO:0000313" key="2">
    <source>
        <dbReference type="Proteomes" id="UP000250169"/>
    </source>
</evidence>
<dbReference type="RefSeq" id="WP_009750729.1">
    <property type="nucleotide sequence ID" value="NZ_UAVS01000001.1"/>
</dbReference>
<evidence type="ECO:0000313" key="1">
    <source>
        <dbReference type="EMBL" id="SQA93130.1"/>
    </source>
</evidence>
<accession>A0A2X2UUX3</accession>
<organism evidence="1 2">
    <name type="scientific">Capnocytophaga ochracea</name>
    <dbReference type="NCBI Taxonomy" id="1018"/>
    <lineage>
        <taxon>Bacteria</taxon>
        <taxon>Pseudomonadati</taxon>
        <taxon>Bacteroidota</taxon>
        <taxon>Flavobacteriia</taxon>
        <taxon>Flavobacteriales</taxon>
        <taxon>Flavobacteriaceae</taxon>
        <taxon>Capnocytophaga</taxon>
    </lineage>
</organism>
<dbReference type="Proteomes" id="UP000250169">
    <property type="component" value="Unassembled WGS sequence"/>
</dbReference>
<name>A0A2X2UUX3_CAPOC</name>
<reference evidence="1 2" key="1">
    <citation type="submission" date="2018-06" db="EMBL/GenBank/DDBJ databases">
        <authorList>
            <consortium name="Pathogen Informatics"/>
            <person name="Doyle S."/>
        </authorList>
    </citation>
    <scope>NUCLEOTIDE SEQUENCE [LARGE SCALE GENOMIC DNA]</scope>
    <source>
        <strain evidence="1 2">NCTC11545</strain>
    </source>
</reference>
<dbReference type="EMBL" id="UAVS01000001">
    <property type="protein sequence ID" value="SQA93130.1"/>
    <property type="molecule type" value="Genomic_DNA"/>
</dbReference>
<proteinExistence type="predicted"/>
<protein>
    <submittedName>
        <fullName evidence="1">Uncharacterized protein</fullName>
    </submittedName>
</protein>